<evidence type="ECO:0000256" key="11">
    <source>
        <dbReference type="SAM" id="MobiDB-lite"/>
    </source>
</evidence>
<comment type="subcellular location">
    <subcellularLocation>
        <location evidence="1">Cytoplasm</location>
        <location evidence="1">Cytoskeleton</location>
        <location evidence="1">Cilium basal body</location>
    </subcellularLocation>
</comment>
<dbReference type="STRING" id="400682.A0A1X7UBP7"/>
<evidence type="ECO:0000256" key="3">
    <source>
        <dbReference type="ARBA" id="ARBA00023054"/>
    </source>
</evidence>
<dbReference type="AlphaFoldDB" id="A0A1X7UBP7"/>
<feature type="coiled-coil region" evidence="10">
    <location>
        <begin position="331"/>
        <end position="372"/>
    </location>
</feature>
<accession>A0A1X7UBP7</accession>
<evidence type="ECO:0000256" key="2">
    <source>
        <dbReference type="ARBA" id="ARBA00022490"/>
    </source>
</evidence>
<dbReference type="GO" id="GO:0036064">
    <property type="term" value="C:ciliary basal body"/>
    <property type="evidence" value="ECO:0007669"/>
    <property type="project" value="TreeGrafter"/>
</dbReference>
<keyword evidence="3 10" id="KW-0175">Coiled coil</keyword>
<dbReference type="CDD" id="cd22284">
    <property type="entry name" value="HD_CCDC61_N"/>
    <property type="match status" value="1"/>
</dbReference>
<feature type="compositionally biased region" description="Polar residues" evidence="11">
    <location>
        <begin position="407"/>
        <end position="419"/>
    </location>
</feature>
<dbReference type="PANTHER" id="PTHR22691:SF1">
    <property type="entry name" value="CENTROSOMAL PROTEIN CCDC61"/>
    <property type="match status" value="1"/>
</dbReference>
<evidence type="ECO:0000256" key="9">
    <source>
        <dbReference type="ARBA" id="ARBA00042326"/>
    </source>
</evidence>
<keyword evidence="5" id="KW-0966">Cell projection</keyword>
<keyword evidence="4" id="KW-0206">Cytoskeleton</keyword>
<proteinExistence type="inferred from homology"/>
<feature type="coiled-coil region" evidence="10">
    <location>
        <begin position="257"/>
        <end position="291"/>
    </location>
</feature>
<dbReference type="InterPro" id="IPR049733">
    <property type="entry name" value="CCDC61_N"/>
</dbReference>
<comment type="similarity">
    <text evidence="6">Belongs to the CCDC61 family.</text>
</comment>
<evidence type="ECO:0000313" key="12">
    <source>
        <dbReference type="EnsemblMetazoa" id="Aqu2.1.24886_001"/>
    </source>
</evidence>
<organism evidence="12">
    <name type="scientific">Amphimedon queenslandica</name>
    <name type="common">Sponge</name>
    <dbReference type="NCBI Taxonomy" id="400682"/>
    <lineage>
        <taxon>Eukaryota</taxon>
        <taxon>Metazoa</taxon>
        <taxon>Porifera</taxon>
        <taxon>Demospongiae</taxon>
        <taxon>Heteroscleromorpha</taxon>
        <taxon>Haplosclerida</taxon>
        <taxon>Niphatidae</taxon>
        <taxon>Amphimedon</taxon>
    </lineage>
</organism>
<evidence type="ECO:0000256" key="7">
    <source>
        <dbReference type="ARBA" id="ARBA00040683"/>
    </source>
</evidence>
<dbReference type="EnsemblMetazoa" id="Aqu2.1.24886_001">
    <property type="protein sequence ID" value="Aqu2.1.24886_001"/>
    <property type="gene ID" value="Aqu2.1.24886"/>
</dbReference>
<reference evidence="12" key="1">
    <citation type="submission" date="2017-05" db="UniProtKB">
        <authorList>
            <consortium name="EnsemblMetazoa"/>
        </authorList>
    </citation>
    <scope>IDENTIFICATION</scope>
</reference>
<evidence type="ECO:0000256" key="1">
    <source>
        <dbReference type="ARBA" id="ARBA00004120"/>
    </source>
</evidence>
<evidence type="ECO:0000256" key="8">
    <source>
        <dbReference type="ARBA" id="ARBA00041518"/>
    </source>
</evidence>
<dbReference type="OrthoDB" id="568137at2759"/>
<feature type="compositionally biased region" description="Low complexity" evidence="11">
    <location>
        <begin position="476"/>
        <end position="521"/>
    </location>
</feature>
<name>A0A1X7UBP7_AMPQE</name>
<dbReference type="InParanoid" id="A0A1X7UBP7"/>
<dbReference type="PANTHER" id="PTHR22691">
    <property type="entry name" value="YEAST SPT2-RELATED"/>
    <property type="match status" value="1"/>
</dbReference>
<protein>
    <recommendedName>
        <fullName evidence="7">Centrosomal protein CCDC61</fullName>
    </recommendedName>
    <alternativeName>
        <fullName evidence="8">Coiled-coil domain-containing protein 61</fullName>
    </alternativeName>
    <alternativeName>
        <fullName evidence="9">VFL3 homolog</fullName>
    </alternativeName>
</protein>
<evidence type="ECO:0000256" key="5">
    <source>
        <dbReference type="ARBA" id="ARBA00023273"/>
    </source>
</evidence>
<keyword evidence="2" id="KW-0963">Cytoplasm</keyword>
<sequence length="635" mass="73020">MHTSAINRNKRNVTNLCQFYQIRKKQKNKKKHNVTNLSQLYQIRKKAGKLLLGYAQKRHAPKGGKEFSSNMSKQEQHKAISVFLFRERPYEVNLEVRNDKMIVQVQDDTTTDQWRNSFDARHIEELTRKTGNFKQFRVFVNMLESAIKKASDCVSLELLTYSDLENLRQRKSNPKSRSLSGGGLSELSCDTPSKRYLILTYSAEFDRIHYPLALPYAGKSDPIMLQETIRELKKELELYKQKASYKQPQQQKAAPNLSKLQRKYEALLKEKEELETAYEALQEEMEEILREGGGGVESDRSSNKDTRTLKKIIKNMEEDMLKEKTKYQRVLLKKTDEMKNMVEEVEELRSTERALNTRVKSLTNEIALLKRNSLVRGRTHSGSSDHNNYRRAVPASSDWPFTKRYRSSSAEGCINSNTGGDHGRRERYRHGTGNTRSRTPSPKGKSFQRFDPTSYVLNKRKQQEEVNRRLGRHGSRSSSAERSQLPPRPSPSSLNSSRRINIGKSRSSSVGSRSSCSSCTSSDDEENVRVYQHVSSRYHVNNNNKKSTHHKSDKKRTESSKGTKRLTRQAKYSPITANAVTSSTPSGRSSRRDIHNDSNVNDNSMEIQEIDARICALQQFMKKSLETVRNTRSCP</sequence>
<feature type="region of interest" description="Disordered" evidence="11">
    <location>
        <begin position="406"/>
        <end position="603"/>
    </location>
</feature>
<evidence type="ECO:0000256" key="6">
    <source>
        <dbReference type="ARBA" id="ARBA00038217"/>
    </source>
</evidence>
<evidence type="ECO:0000256" key="4">
    <source>
        <dbReference type="ARBA" id="ARBA00023212"/>
    </source>
</evidence>
<dbReference type="FunCoup" id="A0A1X7UBP7">
    <property type="interactions" value="177"/>
</dbReference>
<evidence type="ECO:0000256" key="10">
    <source>
        <dbReference type="SAM" id="Coils"/>
    </source>
</evidence>